<reference evidence="1 2" key="1">
    <citation type="journal article" date="2022" name="Plant J.">
        <title>Chromosome-level genome of Camellia lanceoleosa provides a valuable resource for understanding genome evolution and self-incompatibility.</title>
        <authorList>
            <person name="Gong W."/>
            <person name="Xiao S."/>
            <person name="Wang L."/>
            <person name="Liao Z."/>
            <person name="Chang Y."/>
            <person name="Mo W."/>
            <person name="Hu G."/>
            <person name="Li W."/>
            <person name="Zhao G."/>
            <person name="Zhu H."/>
            <person name="Hu X."/>
            <person name="Ji K."/>
            <person name="Xiang X."/>
            <person name="Song Q."/>
            <person name="Yuan D."/>
            <person name="Jin S."/>
            <person name="Zhang L."/>
        </authorList>
    </citation>
    <scope>NUCLEOTIDE SEQUENCE [LARGE SCALE GENOMIC DNA]</scope>
    <source>
        <strain evidence="1">SQ_2022a</strain>
    </source>
</reference>
<organism evidence="1 2">
    <name type="scientific">Camellia lanceoleosa</name>
    <dbReference type="NCBI Taxonomy" id="1840588"/>
    <lineage>
        <taxon>Eukaryota</taxon>
        <taxon>Viridiplantae</taxon>
        <taxon>Streptophyta</taxon>
        <taxon>Embryophyta</taxon>
        <taxon>Tracheophyta</taxon>
        <taxon>Spermatophyta</taxon>
        <taxon>Magnoliopsida</taxon>
        <taxon>eudicotyledons</taxon>
        <taxon>Gunneridae</taxon>
        <taxon>Pentapetalae</taxon>
        <taxon>asterids</taxon>
        <taxon>Ericales</taxon>
        <taxon>Theaceae</taxon>
        <taxon>Camellia</taxon>
    </lineage>
</organism>
<protein>
    <submittedName>
        <fullName evidence="1">Uncharacterized protein</fullName>
    </submittedName>
</protein>
<name>A0ACC0IMP3_9ERIC</name>
<proteinExistence type="predicted"/>
<comment type="caution">
    <text evidence="1">The sequence shown here is derived from an EMBL/GenBank/DDBJ whole genome shotgun (WGS) entry which is preliminary data.</text>
</comment>
<evidence type="ECO:0000313" key="2">
    <source>
        <dbReference type="Proteomes" id="UP001060215"/>
    </source>
</evidence>
<dbReference type="Proteomes" id="UP001060215">
    <property type="component" value="Chromosome 3"/>
</dbReference>
<accession>A0ACC0IMP3</accession>
<evidence type="ECO:0000313" key="1">
    <source>
        <dbReference type="EMBL" id="KAI8026958.1"/>
    </source>
</evidence>
<keyword evidence="2" id="KW-1185">Reference proteome</keyword>
<gene>
    <name evidence="1" type="ORF">LOK49_LG02G02894</name>
</gene>
<dbReference type="EMBL" id="CM045760">
    <property type="protein sequence ID" value="KAI8026958.1"/>
    <property type="molecule type" value="Genomic_DNA"/>
</dbReference>
<sequence>MYTGSLYTRSTYSNGLSPHSDIIASIWEHG</sequence>